<dbReference type="PANTHER" id="PTHR43217:SF2">
    <property type="entry name" value="SUCCINATE-SEMIALDEHYDE DEHYDROGENASE [NADP(+)]"/>
    <property type="match status" value="1"/>
</dbReference>
<dbReference type="EMBL" id="JBDIZK010000011">
    <property type="protein sequence ID" value="MEN3748947.1"/>
    <property type="molecule type" value="Genomic_DNA"/>
</dbReference>
<dbReference type="Pfam" id="PF00171">
    <property type="entry name" value="Aldedh"/>
    <property type="match status" value="1"/>
</dbReference>
<dbReference type="InterPro" id="IPR016160">
    <property type="entry name" value="Ald_DH_CS_CYS"/>
</dbReference>
<dbReference type="Gene3D" id="3.40.309.10">
    <property type="entry name" value="Aldehyde Dehydrogenase, Chain A, domain 2"/>
    <property type="match status" value="1"/>
</dbReference>
<name>A0ABV0BEZ6_9SPHN</name>
<dbReference type="InterPro" id="IPR044148">
    <property type="entry name" value="ALDH_GabD1-like"/>
</dbReference>
<protein>
    <submittedName>
        <fullName evidence="5">NAD-dependent succinate-semialdehyde dehydrogenase</fullName>
    </submittedName>
</protein>
<evidence type="ECO:0000256" key="1">
    <source>
        <dbReference type="ARBA" id="ARBA00009986"/>
    </source>
</evidence>
<dbReference type="CDD" id="cd07100">
    <property type="entry name" value="ALDH_SSADH1_GabD1"/>
    <property type="match status" value="1"/>
</dbReference>
<keyword evidence="2" id="KW-0521">NADP</keyword>
<proteinExistence type="inferred from homology"/>
<keyword evidence="6" id="KW-1185">Reference proteome</keyword>
<dbReference type="InterPro" id="IPR016162">
    <property type="entry name" value="Ald_DH_N"/>
</dbReference>
<dbReference type="PROSITE" id="PS00070">
    <property type="entry name" value="ALDEHYDE_DEHYDR_CYS"/>
    <property type="match status" value="1"/>
</dbReference>
<gene>
    <name evidence="5" type="ORF">TPR58_17360</name>
</gene>
<dbReference type="InterPro" id="IPR016163">
    <property type="entry name" value="Ald_DH_C"/>
</dbReference>
<evidence type="ECO:0000256" key="2">
    <source>
        <dbReference type="ARBA" id="ARBA00022857"/>
    </source>
</evidence>
<evidence type="ECO:0000313" key="5">
    <source>
        <dbReference type="EMBL" id="MEN3748947.1"/>
    </source>
</evidence>
<dbReference type="RefSeq" id="WP_346247991.1">
    <property type="nucleotide sequence ID" value="NZ_JBDIZK010000011.1"/>
</dbReference>
<dbReference type="InterPro" id="IPR016161">
    <property type="entry name" value="Ald_DH/histidinol_DH"/>
</dbReference>
<dbReference type="InterPro" id="IPR015590">
    <property type="entry name" value="Aldehyde_DH_dom"/>
</dbReference>
<sequence length="460" mass="49617">MSDTRFHTIDPLTEQVIETYSYMSDEEAAGIVQASHDAFLDWRLRSLDDRARVISAIAQGLRDAKEDFARLITREVGKLIGDSRDEVDLVAAICDYTAKHGPSVLADETREGGGATAYVTHAPLGVIYGIQPWNFPAYQAVRYSIASLMAGNGVLLKHAENCTGSGLFLRDVFERAGLPKGLFGVLVITHDQSDAIIENDLVRGVTLTGSDRAGRAVAVKAAEVVKKTVLELGSNDAYLVLDDADLDLAVKTCVAGRLYNNGQTCVNAKRFIVTDRNYDAFVKAYAESFAAIRIGDPTDSATQLGPLVSRRQRDQLHRQVEESVAKGARVLVGGEVPDRTGWFYPATVLVDVAPGQPAHDDELFGPAAAIIRAKDDEDAMRIANGSRYGLGGGIFSRDVARARELAAKHFDTGMVFINSFDVASPDLPFGGVKNSGYGREHGPEGLKEFVNVKSIKIGGA</sequence>
<keyword evidence="3" id="KW-0560">Oxidoreductase</keyword>
<reference evidence="5 6" key="1">
    <citation type="submission" date="2024-05" db="EMBL/GenBank/DDBJ databases">
        <title>Sphingomonas sp. HF-S3 16S ribosomal RNA gene Genome sequencing and assembly.</title>
        <authorList>
            <person name="Lee H."/>
        </authorList>
    </citation>
    <scope>NUCLEOTIDE SEQUENCE [LARGE SCALE GENOMIC DNA]</scope>
    <source>
        <strain evidence="5 6">HF-S3</strain>
    </source>
</reference>
<dbReference type="PANTHER" id="PTHR43217">
    <property type="entry name" value="SUCCINATE SEMIALDEHYDE DEHYDROGENASE [NAD(P)+] SAD"/>
    <property type="match status" value="1"/>
</dbReference>
<dbReference type="SUPFAM" id="SSF53720">
    <property type="entry name" value="ALDH-like"/>
    <property type="match status" value="1"/>
</dbReference>
<dbReference type="InterPro" id="IPR047110">
    <property type="entry name" value="GABD/Sad-like"/>
</dbReference>
<organism evidence="5 6">
    <name type="scientific">Sphingomonas rustica</name>
    <dbReference type="NCBI Taxonomy" id="3103142"/>
    <lineage>
        <taxon>Bacteria</taxon>
        <taxon>Pseudomonadati</taxon>
        <taxon>Pseudomonadota</taxon>
        <taxon>Alphaproteobacteria</taxon>
        <taxon>Sphingomonadales</taxon>
        <taxon>Sphingomonadaceae</taxon>
        <taxon>Sphingomonas</taxon>
    </lineage>
</organism>
<feature type="domain" description="Aldehyde dehydrogenase" evidence="4">
    <location>
        <begin position="4"/>
        <end position="455"/>
    </location>
</feature>
<accession>A0ABV0BEZ6</accession>
<evidence type="ECO:0000256" key="3">
    <source>
        <dbReference type="ARBA" id="ARBA00023002"/>
    </source>
</evidence>
<comment type="similarity">
    <text evidence="1">Belongs to the aldehyde dehydrogenase family.</text>
</comment>
<evidence type="ECO:0000259" key="4">
    <source>
        <dbReference type="Pfam" id="PF00171"/>
    </source>
</evidence>
<evidence type="ECO:0000313" key="6">
    <source>
        <dbReference type="Proteomes" id="UP001427805"/>
    </source>
</evidence>
<dbReference type="Proteomes" id="UP001427805">
    <property type="component" value="Unassembled WGS sequence"/>
</dbReference>
<dbReference type="Gene3D" id="3.40.605.10">
    <property type="entry name" value="Aldehyde Dehydrogenase, Chain A, domain 1"/>
    <property type="match status" value="1"/>
</dbReference>
<comment type="caution">
    <text evidence="5">The sequence shown here is derived from an EMBL/GenBank/DDBJ whole genome shotgun (WGS) entry which is preliminary data.</text>
</comment>